<dbReference type="RefSeq" id="WP_208254813.1">
    <property type="nucleotide sequence ID" value="NZ_JAGEOJ010000003.1"/>
</dbReference>
<comment type="caution">
    <text evidence="1">The sequence shown here is derived from an EMBL/GenBank/DDBJ whole genome shotgun (WGS) entry which is preliminary data.</text>
</comment>
<organism evidence="1 2">
    <name type="scientific">Actinomadura barringtoniae</name>
    <dbReference type="NCBI Taxonomy" id="1427535"/>
    <lineage>
        <taxon>Bacteria</taxon>
        <taxon>Bacillati</taxon>
        <taxon>Actinomycetota</taxon>
        <taxon>Actinomycetes</taxon>
        <taxon>Streptosporangiales</taxon>
        <taxon>Thermomonosporaceae</taxon>
        <taxon>Actinomadura</taxon>
    </lineage>
</organism>
<reference evidence="1" key="1">
    <citation type="submission" date="2021-03" db="EMBL/GenBank/DDBJ databases">
        <authorList>
            <person name="Kanchanasin P."/>
            <person name="Saeng-In P."/>
            <person name="Phongsopitanun W."/>
            <person name="Yuki M."/>
            <person name="Kudo T."/>
            <person name="Ohkuma M."/>
            <person name="Tanasupawat S."/>
        </authorList>
    </citation>
    <scope>NUCLEOTIDE SEQUENCE</scope>
    <source>
        <strain evidence="1">GKU 128</strain>
    </source>
</reference>
<gene>
    <name evidence="1" type="ORF">J4573_08990</name>
</gene>
<dbReference type="Pfam" id="PF14518">
    <property type="entry name" value="Haem_oxygenas_2"/>
    <property type="match status" value="1"/>
</dbReference>
<dbReference type="Gene3D" id="1.20.910.10">
    <property type="entry name" value="Heme oxygenase-like"/>
    <property type="match status" value="1"/>
</dbReference>
<dbReference type="Proteomes" id="UP000669179">
    <property type="component" value="Unassembled WGS sequence"/>
</dbReference>
<accession>A0A939T2W2</accession>
<evidence type="ECO:0000313" key="1">
    <source>
        <dbReference type="EMBL" id="MBO2447218.1"/>
    </source>
</evidence>
<name>A0A939T2W2_9ACTN</name>
<proteinExistence type="predicted"/>
<evidence type="ECO:0000313" key="2">
    <source>
        <dbReference type="Proteomes" id="UP000669179"/>
    </source>
</evidence>
<dbReference type="EMBL" id="JAGEOJ010000003">
    <property type="protein sequence ID" value="MBO2447218.1"/>
    <property type="molecule type" value="Genomic_DNA"/>
</dbReference>
<dbReference type="InterPro" id="IPR016084">
    <property type="entry name" value="Haem_Oase-like_multi-hlx"/>
</dbReference>
<protein>
    <submittedName>
        <fullName evidence="1">Iron-containing redox enzyme family protein</fullName>
    </submittedName>
</protein>
<sequence>MKEVLAESSFFSDLRDGRAGVEAVREVFGQYYLWRNQFHRWFGVCVVKSPSFGTRFDTSFVLSELTEHIDEEISGDHHGMAVTFLAALGVERPGDIEALPVTVAYSESFLLRYLDPDRSGEEALSALAGREIVAPARNRITIDALAGHYGVKAGLEFFGLHEELEVEHFASLWNAVVSGYSADEGELVEAARREIREHVAFWDDVYAEVSRERVDA</sequence>
<keyword evidence="2" id="KW-1185">Reference proteome</keyword>
<dbReference type="AlphaFoldDB" id="A0A939T2W2"/>
<dbReference type="SUPFAM" id="SSF48613">
    <property type="entry name" value="Heme oxygenase-like"/>
    <property type="match status" value="1"/>
</dbReference>